<accession>A0ABY8E7G6</accession>
<dbReference type="EMBL" id="CP120733">
    <property type="protein sequence ID" value="WFD08840.1"/>
    <property type="molecule type" value="Genomic_DNA"/>
</dbReference>
<keyword evidence="4" id="KW-1185">Reference proteome</keyword>
<sequence>MNMDDMYLLLSHIKGIGYKTIQKIDDYFTDIQNFDIVSDEEIYKIPNISLKIKKNIVNYRSSTYLHEIKENLKKHEMNYVTINNSNYPKRLKHIYDPPHILYFKGNKNLLNEFCIAMIGSRKPTNYGVFCANKISKELSALGINIISGMAVGIDYYSHLGCLNGGSKTIAVLGSSIDMPYPKQNIHLMNNIIESEGIILSEYPPGTEARPGYFPMRNRIISGISDGVLIVEASEKSGSLITMNYALDHGKNVFAIPGNINSFMSKGSNKIIKEGAKLVSSVDDILEEYDIVYNNVKKESEYQIDLSKDESKIVTILKNNGSLHVDFICEHTKLNIKDILGILNILEIKGIVTELGNKIYSIK</sequence>
<comment type="similarity">
    <text evidence="1">Belongs to the DprA/Smf family.</text>
</comment>
<evidence type="ECO:0000259" key="2">
    <source>
        <dbReference type="Pfam" id="PF02481"/>
    </source>
</evidence>
<evidence type="ECO:0000313" key="4">
    <source>
        <dbReference type="Proteomes" id="UP001222800"/>
    </source>
</evidence>
<reference evidence="3 4" key="1">
    <citation type="submission" date="2023-03" db="EMBL/GenBank/DDBJ databases">
        <title>Complete genome sequence of Tepidibacter sp. SWIR-1, isolated from a deep-sea hydrothermal vent.</title>
        <authorList>
            <person name="Li X."/>
        </authorList>
    </citation>
    <scope>NUCLEOTIDE SEQUENCE [LARGE SCALE GENOMIC DNA]</scope>
    <source>
        <strain evidence="3 4">SWIR-1</strain>
    </source>
</reference>
<dbReference type="InterPro" id="IPR010994">
    <property type="entry name" value="RuvA_2-like"/>
</dbReference>
<dbReference type="RefSeq" id="WP_277730757.1">
    <property type="nucleotide sequence ID" value="NZ_CP120733.1"/>
</dbReference>
<proteinExistence type="inferred from homology"/>
<dbReference type="SUPFAM" id="SSF102405">
    <property type="entry name" value="MCP/YpsA-like"/>
    <property type="match status" value="1"/>
</dbReference>
<dbReference type="InterPro" id="IPR057666">
    <property type="entry name" value="DrpA_SLOG"/>
</dbReference>
<name>A0ABY8E7G6_9FIRM</name>
<dbReference type="Gene3D" id="3.40.50.450">
    <property type="match status" value="1"/>
</dbReference>
<dbReference type="Proteomes" id="UP001222800">
    <property type="component" value="Chromosome"/>
</dbReference>
<dbReference type="Gene3D" id="1.10.10.10">
    <property type="entry name" value="Winged helix-like DNA-binding domain superfamily/Winged helix DNA-binding domain"/>
    <property type="match status" value="1"/>
</dbReference>
<protein>
    <submittedName>
        <fullName evidence="3">DNA-processing protein DprA</fullName>
    </submittedName>
</protein>
<organism evidence="3 4">
    <name type="scientific">Tepidibacter hydrothermalis</name>
    <dbReference type="NCBI Taxonomy" id="3036126"/>
    <lineage>
        <taxon>Bacteria</taxon>
        <taxon>Bacillati</taxon>
        <taxon>Bacillota</taxon>
        <taxon>Clostridia</taxon>
        <taxon>Peptostreptococcales</taxon>
        <taxon>Peptostreptococcaceae</taxon>
        <taxon>Tepidibacter</taxon>
    </lineage>
</organism>
<dbReference type="NCBIfam" id="TIGR00732">
    <property type="entry name" value="dprA"/>
    <property type="match status" value="1"/>
</dbReference>
<dbReference type="InterPro" id="IPR003488">
    <property type="entry name" value="DprA"/>
</dbReference>
<dbReference type="PANTHER" id="PTHR43022">
    <property type="entry name" value="PROTEIN SMF"/>
    <property type="match status" value="1"/>
</dbReference>
<dbReference type="PANTHER" id="PTHR43022:SF1">
    <property type="entry name" value="PROTEIN SMF"/>
    <property type="match status" value="1"/>
</dbReference>
<gene>
    <name evidence="3" type="primary">dprA</name>
    <name evidence="3" type="ORF">P4S50_10580</name>
</gene>
<dbReference type="InterPro" id="IPR036388">
    <property type="entry name" value="WH-like_DNA-bd_sf"/>
</dbReference>
<feature type="domain" description="Smf/DprA SLOG" evidence="2">
    <location>
        <begin position="79"/>
        <end position="288"/>
    </location>
</feature>
<dbReference type="SUPFAM" id="SSF47781">
    <property type="entry name" value="RuvA domain 2-like"/>
    <property type="match status" value="1"/>
</dbReference>
<dbReference type="Pfam" id="PF02481">
    <property type="entry name" value="DNA_processg_A"/>
    <property type="match status" value="1"/>
</dbReference>
<evidence type="ECO:0000256" key="1">
    <source>
        <dbReference type="ARBA" id="ARBA00006525"/>
    </source>
</evidence>
<evidence type="ECO:0000313" key="3">
    <source>
        <dbReference type="EMBL" id="WFD08840.1"/>
    </source>
</evidence>